<keyword evidence="4" id="KW-0827">Tyrosine biosynthesis</keyword>
<reference evidence="11 12" key="1">
    <citation type="submission" date="2019-07" db="EMBL/GenBank/DDBJ databases">
        <title>Rapid identification of Enteric Bacteria from Whole Genome Sequences (WGS) using Average Nucleotide Identity (ANI).</title>
        <authorList>
            <person name="Lane C."/>
        </authorList>
    </citation>
    <scope>NUCLEOTIDE SEQUENCE [LARGE SCALE GENOMIC DNA]</scope>
    <source>
        <strain evidence="11 12">2016D-0250</strain>
    </source>
</reference>
<dbReference type="InterPro" id="IPR003099">
    <property type="entry name" value="Prephen_DH"/>
</dbReference>
<evidence type="ECO:0000259" key="10">
    <source>
        <dbReference type="PROSITE" id="PS51176"/>
    </source>
</evidence>
<dbReference type="GO" id="GO:0070403">
    <property type="term" value="F:NAD+ binding"/>
    <property type="evidence" value="ECO:0007669"/>
    <property type="project" value="InterPro"/>
</dbReference>
<dbReference type="GO" id="GO:0004665">
    <property type="term" value="F:prephenate dehydrogenase (NADP+) activity"/>
    <property type="evidence" value="ECO:0007669"/>
    <property type="project" value="InterPro"/>
</dbReference>
<dbReference type="SUPFAM" id="SSF51735">
    <property type="entry name" value="NAD(P)-binding Rossmann-fold domains"/>
    <property type="match status" value="1"/>
</dbReference>
<dbReference type="Pfam" id="PF20463">
    <property type="entry name" value="PDH_C"/>
    <property type="match status" value="1"/>
</dbReference>
<evidence type="ECO:0000313" key="11">
    <source>
        <dbReference type="EMBL" id="TXE84457.1"/>
    </source>
</evidence>
<evidence type="ECO:0000256" key="4">
    <source>
        <dbReference type="ARBA" id="ARBA00022498"/>
    </source>
</evidence>
<keyword evidence="5" id="KW-0028">Amino-acid biosynthesis</keyword>
<dbReference type="GO" id="GO:0006571">
    <property type="term" value="P:tyrosine biosynthetic process"/>
    <property type="evidence" value="ECO:0007669"/>
    <property type="project" value="UniProtKB-KW"/>
</dbReference>
<dbReference type="EMBL" id="VOWB01000015">
    <property type="protein sequence ID" value="TXE84457.1"/>
    <property type="molecule type" value="Genomic_DNA"/>
</dbReference>
<comment type="pathway">
    <text evidence="1">Amino-acid biosynthesis; L-tyrosine biosynthesis; (4-hydroxyphenyl)pyruvate from prephenate (NAD(+) route): step 1/1.</text>
</comment>
<comment type="caution">
    <text evidence="11">The sequence shown here is derived from an EMBL/GenBank/DDBJ whole genome shotgun (WGS) entry which is preliminary data.</text>
</comment>
<dbReference type="PANTHER" id="PTHR21363:SF0">
    <property type="entry name" value="PREPHENATE DEHYDROGENASE [NADP(+)]"/>
    <property type="match status" value="1"/>
</dbReference>
<gene>
    <name evidence="11" type="ORF">FPD46_01055</name>
</gene>
<proteinExistence type="inferred from homology"/>
<comment type="catalytic activity">
    <reaction evidence="9">
        <text>prephenate + NAD(+) = 3-(4-hydroxyphenyl)pyruvate + CO2 + NADH</text>
        <dbReference type="Rhea" id="RHEA:13869"/>
        <dbReference type="ChEBI" id="CHEBI:16526"/>
        <dbReference type="ChEBI" id="CHEBI:29934"/>
        <dbReference type="ChEBI" id="CHEBI:36242"/>
        <dbReference type="ChEBI" id="CHEBI:57540"/>
        <dbReference type="ChEBI" id="CHEBI:57945"/>
        <dbReference type="EC" id="1.3.1.12"/>
    </reaction>
</comment>
<evidence type="ECO:0000256" key="9">
    <source>
        <dbReference type="ARBA" id="ARBA00049260"/>
    </source>
</evidence>
<dbReference type="GO" id="GO:0008977">
    <property type="term" value="F:prephenate dehydrogenase (NAD+) activity"/>
    <property type="evidence" value="ECO:0007669"/>
    <property type="project" value="UniProtKB-EC"/>
</dbReference>
<comment type="similarity">
    <text evidence="2">Belongs to the prephenate/arogenate dehydrogenase family.</text>
</comment>
<sequence>MKVGIVGLGLMGGSLGISLRENKLIDIVCGYDINKEFEQIALEKNLVDKIVDFEKIKLCDVIFLAIPVNVIVNILKDLENVSQKNTIIELGSTKEEISKTLTPNLKKHFIAAHPMAGTENSGPNAAVKDLYKNAVCVLCDSEQASHIHQKRAIEIFSDLGMKIVFMDSVSHDHHTAIISHLPHVISFSLANFVMKEENKKNIAHLGGPSFKDMCRIAKSNPKMWSGIFQQNKQNLLDCIELFQKELKECKKMIEKSDINELESWIKDANKLREIL</sequence>
<protein>
    <recommendedName>
        <fullName evidence="3">prephenate dehydrogenase</fullName>
        <ecNumber evidence="3">1.3.1.12</ecNumber>
    </recommendedName>
</protein>
<dbReference type="Gene3D" id="1.10.3660.10">
    <property type="entry name" value="6-phosphogluconate dehydrogenase C-terminal like domain"/>
    <property type="match status" value="1"/>
</dbReference>
<dbReference type="Proteomes" id="UP000321310">
    <property type="component" value="Unassembled WGS sequence"/>
</dbReference>
<feature type="domain" description="Prephenate/arogenate dehydrogenase" evidence="10">
    <location>
        <begin position="1"/>
        <end position="275"/>
    </location>
</feature>
<dbReference type="AlphaFoldDB" id="A0A5C7DZE2"/>
<dbReference type="SUPFAM" id="SSF48179">
    <property type="entry name" value="6-phosphogluconate dehydrogenase C-terminal domain-like"/>
    <property type="match status" value="1"/>
</dbReference>
<name>A0A5C7DZE2_9BACT</name>
<dbReference type="InterPro" id="IPR036291">
    <property type="entry name" value="NAD(P)-bd_dom_sf"/>
</dbReference>
<keyword evidence="6 11" id="KW-0560">Oxidoreductase</keyword>
<dbReference type="FunFam" id="3.40.50.720:FF:000208">
    <property type="entry name" value="Prephenate dehydrogenase"/>
    <property type="match status" value="1"/>
</dbReference>
<dbReference type="InterPro" id="IPR008927">
    <property type="entry name" value="6-PGluconate_DH-like_C_sf"/>
</dbReference>
<accession>A0A5C7DZE2</accession>
<organism evidence="11 12">
    <name type="scientific">Campylobacter peloridis</name>
    <dbReference type="NCBI Taxonomy" id="488546"/>
    <lineage>
        <taxon>Bacteria</taxon>
        <taxon>Pseudomonadati</taxon>
        <taxon>Campylobacterota</taxon>
        <taxon>Epsilonproteobacteria</taxon>
        <taxon>Campylobacterales</taxon>
        <taxon>Campylobacteraceae</taxon>
        <taxon>Campylobacter</taxon>
    </lineage>
</organism>
<dbReference type="InterPro" id="IPR046826">
    <property type="entry name" value="PDH_N"/>
</dbReference>
<evidence type="ECO:0000256" key="7">
    <source>
        <dbReference type="ARBA" id="ARBA00023027"/>
    </source>
</evidence>
<dbReference type="RefSeq" id="WP_147574918.1">
    <property type="nucleotide sequence ID" value="NZ_VOWB01000015.1"/>
</dbReference>
<evidence type="ECO:0000256" key="8">
    <source>
        <dbReference type="ARBA" id="ARBA00023141"/>
    </source>
</evidence>
<dbReference type="PROSITE" id="PS51176">
    <property type="entry name" value="PDH_ADH"/>
    <property type="match status" value="1"/>
</dbReference>
<dbReference type="FunFam" id="1.10.3660.10:FF:000003">
    <property type="entry name" value="Prephenate dehydrogenase"/>
    <property type="match status" value="1"/>
</dbReference>
<evidence type="ECO:0000313" key="12">
    <source>
        <dbReference type="Proteomes" id="UP000321310"/>
    </source>
</evidence>
<dbReference type="EC" id="1.3.1.12" evidence="3"/>
<keyword evidence="8" id="KW-0057">Aromatic amino acid biosynthesis</keyword>
<dbReference type="Pfam" id="PF02153">
    <property type="entry name" value="PDH_N"/>
    <property type="match status" value="1"/>
</dbReference>
<evidence type="ECO:0000256" key="5">
    <source>
        <dbReference type="ARBA" id="ARBA00022605"/>
    </source>
</evidence>
<evidence type="ECO:0000256" key="3">
    <source>
        <dbReference type="ARBA" id="ARBA00012068"/>
    </source>
</evidence>
<dbReference type="InterPro" id="IPR046825">
    <property type="entry name" value="PDH_C"/>
</dbReference>
<keyword evidence="7" id="KW-0520">NAD</keyword>
<dbReference type="NCBIfam" id="NF006307">
    <property type="entry name" value="PRK08507.1"/>
    <property type="match status" value="1"/>
</dbReference>
<evidence type="ECO:0000256" key="1">
    <source>
        <dbReference type="ARBA" id="ARBA00005067"/>
    </source>
</evidence>
<evidence type="ECO:0000256" key="2">
    <source>
        <dbReference type="ARBA" id="ARBA00007964"/>
    </source>
</evidence>
<evidence type="ECO:0000256" key="6">
    <source>
        <dbReference type="ARBA" id="ARBA00023002"/>
    </source>
</evidence>
<dbReference type="PANTHER" id="PTHR21363">
    <property type="entry name" value="PREPHENATE DEHYDROGENASE"/>
    <property type="match status" value="1"/>
</dbReference>
<dbReference type="Gene3D" id="3.40.50.720">
    <property type="entry name" value="NAD(P)-binding Rossmann-like Domain"/>
    <property type="match status" value="1"/>
</dbReference>
<dbReference type="InterPro" id="IPR050812">
    <property type="entry name" value="Preph/Arog_dehydrog"/>
</dbReference>